<keyword evidence="1" id="KW-0812">Transmembrane</keyword>
<proteinExistence type="predicted"/>
<dbReference type="NCBIfam" id="TIGR02595">
    <property type="entry name" value="PEP_CTERM"/>
    <property type="match status" value="1"/>
</dbReference>
<keyword evidence="1" id="KW-1133">Transmembrane helix</keyword>
<evidence type="ECO:0000313" key="4">
    <source>
        <dbReference type="Proteomes" id="UP001201463"/>
    </source>
</evidence>
<dbReference type="Proteomes" id="UP001201463">
    <property type="component" value="Unassembled WGS sequence"/>
</dbReference>
<keyword evidence="4" id="KW-1185">Reference proteome</keyword>
<accession>A0ABS8XFI2</accession>
<reference evidence="3 4" key="1">
    <citation type="submission" date="2021-12" db="EMBL/GenBank/DDBJ databases">
        <title>Genome seq of p7.</title>
        <authorList>
            <person name="Seo T."/>
        </authorList>
    </citation>
    <scope>NUCLEOTIDE SEQUENCE [LARGE SCALE GENOMIC DNA]</scope>
    <source>
        <strain evidence="3 4">P7</strain>
    </source>
</reference>
<comment type="caution">
    <text evidence="3">The sequence shown here is derived from an EMBL/GenBank/DDBJ whole genome shotgun (WGS) entry which is preliminary data.</text>
</comment>
<feature type="transmembrane region" description="Helical" evidence="1">
    <location>
        <begin position="244"/>
        <end position="262"/>
    </location>
</feature>
<protein>
    <submittedName>
        <fullName evidence="3">PEP-CTERM sorting domain-containing protein</fullName>
    </submittedName>
</protein>
<organism evidence="3 4">
    <name type="scientific">Pelomonas caseinilytica</name>
    <dbReference type="NCBI Taxonomy" id="2906763"/>
    <lineage>
        <taxon>Bacteria</taxon>
        <taxon>Pseudomonadati</taxon>
        <taxon>Pseudomonadota</taxon>
        <taxon>Betaproteobacteria</taxon>
        <taxon>Burkholderiales</taxon>
        <taxon>Sphaerotilaceae</taxon>
        <taxon>Roseateles</taxon>
    </lineage>
</organism>
<dbReference type="InterPro" id="IPR013424">
    <property type="entry name" value="Ice-binding_C"/>
</dbReference>
<feature type="signal peptide" evidence="2">
    <location>
        <begin position="1"/>
        <end position="30"/>
    </location>
</feature>
<keyword evidence="1" id="KW-0472">Membrane</keyword>
<keyword evidence="2" id="KW-0732">Signal</keyword>
<dbReference type="RefSeq" id="WP_233392694.1">
    <property type="nucleotide sequence ID" value="NZ_JAJTWT010000005.1"/>
</dbReference>
<name>A0ABS8XFI2_9BURK</name>
<evidence type="ECO:0000256" key="2">
    <source>
        <dbReference type="SAM" id="SignalP"/>
    </source>
</evidence>
<gene>
    <name evidence="3" type="ORF">LXT12_13425</name>
</gene>
<dbReference type="EMBL" id="JAJTWT010000005">
    <property type="protein sequence ID" value="MCE4538252.1"/>
    <property type="molecule type" value="Genomic_DNA"/>
</dbReference>
<feature type="chain" id="PRO_5047488997" evidence="2">
    <location>
        <begin position="31"/>
        <end position="267"/>
    </location>
</feature>
<evidence type="ECO:0000313" key="3">
    <source>
        <dbReference type="EMBL" id="MCE4538252.1"/>
    </source>
</evidence>
<sequence length="267" mass="27585">MKSTARRSSALLFSAIGLSLMLGAASGARAGVISASPFFDVYGVDSNEWTLTTRTSTVLSEGSGFIDLVLTPTEVGQIDISIGGGNWRIANLMLVLKGPQTGLSQDGRIATETLDGAATVITATASYAKPRDAQLATSYGQNYLVAMTSLGGVAYGTRKLGSILADGEVANSLKRRGSTITFDEVPTYYLGGGVIGANYLVPSSDPACASVLCMPAARAVATLESVDLRFAVTTTFAAPVPEPTLASLMLAGLAALCGFVSLRRRRG</sequence>
<evidence type="ECO:0000256" key="1">
    <source>
        <dbReference type="SAM" id="Phobius"/>
    </source>
</evidence>